<evidence type="ECO:0000313" key="2">
    <source>
        <dbReference type="WBParaSite" id="RSKR_0000602000.1"/>
    </source>
</evidence>
<accession>A0AC35U0Y5</accession>
<sequence length="163" mass="18523">MHNQLLEQLNERKSRRCSHGDDHNISMIVKQDERKNSLVITTIPEYIPHEITGSNVQVRRMSMVPQATNSVNGTPHKYALGKIGRANSMAYPRVYSDTIPPKPANSYETGIEKTHIECVKCHQSSPRPKSPIDLCRRNSSRASLVGKRIMKFFGISDKEKENH</sequence>
<evidence type="ECO:0000313" key="1">
    <source>
        <dbReference type="Proteomes" id="UP000095286"/>
    </source>
</evidence>
<proteinExistence type="predicted"/>
<dbReference type="Proteomes" id="UP000095286">
    <property type="component" value="Unplaced"/>
</dbReference>
<name>A0AC35U0Y5_9BILA</name>
<reference evidence="2" key="1">
    <citation type="submission" date="2016-11" db="UniProtKB">
        <authorList>
            <consortium name="WormBaseParasite"/>
        </authorList>
    </citation>
    <scope>IDENTIFICATION</scope>
    <source>
        <strain evidence="2">KR3021</strain>
    </source>
</reference>
<protein>
    <submittedName>
        <fullName evidence="2">Uncharacterized protein</fullName>
    </submittedName>
</protein>
<dbReference type="WBParaSite" id="RSKR_0000602000.1">
    <property type="protein sequence ID" value="RSKR_0000602000.1"/>
    <property type="gene ID" value="RSKR_0000602000"/>
</dbReference>
<organism evidence="1 2">
    <name type="scientific">Rhabditophanes sp. KR3021</name>
    <dbReference type="NCBI Taxonomy" id="114890"/>
    <lineage>
        <taxon>Eukaryota</taxon>
        <taxon>Metazoa</taxon>
        <taxon>Ecdysozoa</taxon>
        <taxon>Nematoda</taxon>
        <taxon>Chromadorea</taxon>
        <taxon>Rhabditida</taxon>
        <taxon>Tylenchina</taxon>
        <taxon>Panagrolaimomorpha</taxon>
        <taxon>Strongyloidoidea</taxon>
        <taxon>Alloionematidae</taxon>
        <taxon>Rhabditophanes</taxon>
    </lineage>
</organism>